<proteinExistence type="predicted"/>
<evidence type="ECO:0000313" key="1">
    <source>
        <dbReference type="EMBL" id="SBV97338.1"/>
    </source>
</evidence>
<sequence>MQADALAAQQRSCIVDNLLAQVAFRNFIAHTSNQQQPCNCRSKNGQEHLAQQPNFHKNLLAQANAINVCALRENMPNELGLHFYEYNYRPEATIVYAFDSKMFFDRQVFMGDRICIWLKLLKNKKAPPIRRRFAEQSYQYFLQTVK</sequence>
<accession>A0A212JD50</accession>
<dbReference type="EMBL" id="FLUP01000001">
    <property type="protein sequence ID" value="SBV97338.1"/>
    <property type="molecule type" value="Genomic_DNA"/>
</dbReference>
<name>A0A212JD50_9BACT</name>
<dbReference type="AlphaFoldDB" id="A0A212JD50"/>
<gene>
    <name evidence="1" type="ORF">KM92DES2_10912</name>
</gene>
<protein>
    <submittedName>
        <fullName evidence="1">Uncharacterized protein</fullName>
    </submittedName>
</protein>
<organism evidence="1">
    <name type="scientific">uncultured Desulfovibrio sp</name>
    <dbReference type="NCBI Taxonomy" id="167968"/>
    <lineage>
        <taxon>Bacteria</taxon>
        <taxon>Pseudomonadati</taxon>
        <taxon>Thermodesulfobacteriota</taxon>
        <taxon>Desulfovibrionia</taxon>
        <taxon>Desulfovibrionales</taxon>
        <taxon>Desulfovibrionaceae</taxon>
        <taxon>Desulfovibrio</taxon>
        <taxon>environmental samples</taxon>
    </lineage>
</organism>
<reference evidence="1" key="1">
    <citation type="submission" date="2016-04" db="EMBL/GenBank/DDBJ databases">
        <authorList>
            <person name="Evans L.H."/>
            <person name="Alamgir A."/>
            <person name="Owens N."/>
            <person name="Weber N.D."/>
            <person name="Virtaneva K."/>
            <person name="Barbian K."/>
            <person name="Babar A."/>
            <person name="Rosenke K."/>
        </authorList>
    </citation>
    <scope>NUCLEOTIDE SEQUENCE</scope>
    <source>
        <strain evidence="1">92-2</strain>
    </source>
</reference>